<dbReference type="GO" id="GO:0005680">
    <property type="term" value="C:anaphase-promoting complex"/>
    <property type="evidence" value="ECO:0007669"/>
    <property type="project" value="UniProtKB-ARBA"/>
</dbReference>
<dbReference type="PROSITE" id="PS50005">
    <property type="entry name" value="TPR"/>
    <property type="match status" value="2"/>
</dbReference>
<dbReference type="PANTHER" id="PTHR12558:SF13">
    <property type="entry name" value="CELL DIVISION CYCLE PROTEIN 27 HOMOLOG"/>
    <property type="match status" value="1"/>
</dbReference>
<dbReference type="SUPFAM" id="SSF48452">
    <property type="entry name" value="TPR-like"/>
    <property type="match status" value="1"/>
</dbReference>
<feature type="repeat" description="TPR" evidence="3">
    <location>
        <begin position="23"/>
        <end position="56"/>
    </location>
</feature>
<dbReference type="EMBL" id="PITJ01000737">
    <property type="protein sequence ID" value="TBU01330.1"/>
    <property type="molecule type" value="Genomic_DNA"/>
</dbReference>
<protein>
    <submittedName>
        <fullName evidence="4">Uncharacterized protein</fullName>
    </submittedName>
</protein>
<dbReference type="Proteomes" id="UP000292362">
    <property type="component" value="Unassembled WGS sequence"/>
</dbReference>
<dbReference type="VEuPathDB" id="MicrosporidiaDB:CWI37_0737p0010"/>
<comment type="caution">
    <text evidence="4">The sequence shown here is derived from an EMBL/GenBank/DDBJ whole genome shotgun (WGS) entry which is preliminary data.</text>
</comment>
<dbReference type="SMART" id="SM00028">
    <property type="entry name" value="TPR"/>
    <property type="match status" value="6"/>
</dbReference>
<dbReference type="Gene3D" id="1.25.40.10">
    <property type="entry name" value="Tetratricopeptide repeat domain"/>
    <property type="match status" value="2"/>
</dbReference>
<proteinExistence type="inferred from homology"/>
<dbReference type="Pfam" id="PF13181">
    <property type="entry name" value="TPR_8"/>
    <property type="match status" value="3"/>
</dbReference>
<name>A0A4Q9L471_9MICR</name>
<reference evidence="4 5" key="1">
    <citation type="submission" date="2017-12" db="EMBL/GenBank/DDBJ databases">
        <authorList>
            <person name="Pombert J.-F."/>
            <person name="Haag K.L."/>
            <person name="Ebert D."/>
        </authorList>
    </citation>
    <scope>NUCLEOTIDE SEQUENCE [LARGE SCALE GENOMIC DNA]</scope>
    <source>
        <strain evidence="4">FI-OER-3-3</strain>
    </source>
</reference>
<sequence>MESKENIKISKIPTHLPKSNILVLIWQDVGSLYSIFGDHKKSIHSYERALQQNERNAIIWYKISVEYIILSNYELAIKNSYRLKEFDSNGLYFNTIIGHIYLKKGDIKKSYLSFEAAVLSKNEIDPFLAYSIGLFYESVGLFDIALKLFSKSLKKYFYHDFIVDLVYRTGVMVKVTNSGYSIRVFSVLLRERFYSRLEKKSIKIQIAHLLVLIGKYKDALDLITDILKIDQRYIFALRLRCYIFYKMNDLVNAEHSCVFTIRDLGVGDAYIWYILGLCKRESGNFEAALDHLVMSSRKDTNNWWLWNTLGILYSKIGQYSEAEKSFNSAIKTNPLFSEADYNLNILRTGNMASGDMIDLFADISETSFLSAPAVFDYPTHYHLRYKYYNGSNKVLTEYMPFESYFRT</sequence>
<keyword evidence="1 3" id="KW-0802">TPR repeat</keyword>
<gene>
    <name evidence="4" type="ORF">CWI37_0737p0010</name>
</gene>
<feature type="repeat" description="TPR" evidence="3">
    <location>
        <begin position="303"/>
        <end position="336"/>
    </location>
</feature>
<accession>A0A4Q9L471</accession>
<evidence type="ECO:0000313" key="5">
    <source>
        <dbReference type="Proteomes" id="UP000292362"/>
    </source>
</evidence>
<dbReference type="PANTHER" id="PTHR12558">
    <property type="entry name" value="CELL DIVISION CYCLE 16,23,27"/>
    <property type="match status" value="1"/>
</dbReference>
<dbReference type="InterPro" id="IPR011990">
    <property type="entry name" value="TPR-like_helical_dom_sf"/>
</dbReference>
<comment type="similarity">
    <text evidence="2">Belongs to the APC3/CDC27 family.</text>
</comment>
<evidence type="ECO:0000256" key="1">
    <source>
        <dbReference type="ARBA" id="ARBA00022803"/>
    </source>
</evidence>
<evidence type="ECO:0000256" key="3">
    <source>
        <dbReference type="PROSITE-ProRule" id="PRU00339"/>
    </source>
</evidence>
<evidence type="ECO:0000313" key="4">
    <source>
        <dbReference type="EMBL" id="TBU01330.1"/>
    </source>
</evidence>
<dbReference type="GO" id="GO:0051301">
    <property type="term" value="P:cell division"/>
    <property type="evidence" value="ECO:0007669"/>
    <property type="project" value="TreeGrafter"/>
</dbReference>
<evidence type="ECO:0000256" key="2">
    <source>
        <dbReference type="ARBA" id="ARBA00038210"/>
    </source>
</evidence>
<dbReference type="AlphaFoldDB" id="A0A4Q9L471"/>
<dbReference type="InterPro" id="IPR019734">
    <property type="entry name" value="TPR_rpt"/>
</dbReference>
<organism evidence="4 5">
    <name type="scientific">Hamiltosporidium tvaerminnensis</name>
    <dbReference type="NCBI Taxonomy" id="1176355"/>
    <lineage>
        <taxon>Eukaryota</taxon>
        <taxon>Fungi</taxon>
        <taxon>Fungi incertae sedis</taxon>
        <taxon>Microsporidia</taxon>
        <taxon>Dubosqiidae</taxon>
        <taxon>Hamiltosporidium</taxon>
    </lineage>
</organism>